<organism evidence="2 3">
    <name type="scientific">Bacteroides fragilis str. 3988T(B)14</name>
    <dbReference type="NCBI Taxonomy" id="1339315"/>
    <lineage>
        <taxon>Bacteria</taxon>
        <taxon>Pseudomonadati</taxon>
        <taxon>Bacteroidota</taxon>
        <taxon>Bacteroidia</taxon>
        <taxon>Bacteroidales</taxon>
        <taxon>Bacteroidaceae</taxon>
        <taxon>Bacteroides</taxon>
    </lineage>
</organism>
<dbReference type="AlphaFoldDB" id="A0A015SSQ2"/>
<accession>A0A015SSQ2</accession>
<evidence type="ECO:0000313" key="3">
    <source>
        <dbReference type="Proteomes" id="UP000020529"/>
    </source>
</evidence>
<comment type="caution">
    <text evidence="2">The sequence shown here is derived from an EMBL/GenBank/DDBJ whole genome shotgun (WGS) entry which is preliminary data.</text>
</comment>
<proteinExistence type="predicted"/>
<evidence type="ECO:0000313" key="2">
    <source>
        <dbReference type="EMBL" id="EXY75194.1"/>
    </source>
</evidence>
<dbReference type="PROSITE" id="PS51257">
    <property type="entry name" value="PROKAR_LIPOPROTEIN"/>
    <property type="match status" value="1"/>
</dbReference>
<dbReference type="EMBL" id="JGCY01000246">
    <property type="protein sequence ID" value="EXY75194.1"/>
    <property type="molecule type" value="Genomic_DNA"/>
</dbReference>
<dbReference type="Proteomes" id="UP000020529">
    <property type="component" value="Unassembled WGS sequence"/>
</dbReference>
<evidence type="ECO:0008006" key="4">
    <source>
        <dbReference type="Google" id="ProtNLM"/>
    </source>
</evidence>
<reference evidence="2 3" key="1">
    <citation type="submission" date="2014-02" db="EMBL/GenBank/DDBJ databases">
        <authorList>
            <person name="Sears C."/>
            <person name="Carroll K."/>
            <person name="Sack B.R."/>
            <person name="Qadri F."/>
            <person name="Myers L.L."/>
            <person name="Chung G.-T."/>
            <person name="Escheverria P."/>
            <person name="Fraser C.M."/>
            <person name="Sadzewicz L."/>
            <person name="Shefchek K.A."/>
            <person name="Tallon L."/>
            <person name="Das S.P."/>
            <person name="Daugherty S."/>
            <person name="Mongodin E.F."/>
        </authorList>
    </citation>
    <scope>NUCLEOTIDE SEQUENCE [LARGE SCALE GENOMIC DNA]</scope>
    <source>
        <strain evidence="3">3988T(B)14</strain>
    </source>
</reference>
<dbReference type="RefSeq" id="WP_005812966.1">
    <property type="nucleotide sequence ID" value="NZ_JGCY01000246.1"/>
</dbReference>
<protein>
    <recommendedName>
        <fullName evidence="4">Lipoprotein</fullName>
    </recommendedName>
</protein>
<name>A0A015SSQ2_BACFG</name>
<feature type="signal peptide" evidence="1">
    <location>
        <begin position="1"/>
        <end position="22"/>
    </location>
</feature>
<evidence type="ECO:0000256" key="1">
    <source>
        <dbReference type="SAM" id="SignalP"/>
    </source>
</evidence>
<keyword evidence="1" id="KW-0732">Signal</keyword>
<dbReference type="PATRIC" id="fig|1339315.3.peg.1813"/>
<feature type="chain" id="PRO_5001478274" description="Lipoprotein" evidence="1">
    <location>
        <begin position="23"/>
        <end position="142"/>
    </location>
</feature>
<sequence>MSLHKYSIVLLALLALLCSCHDEDKGDIPQSDERTADFIVKYKDDFGIHTDYKAKVYIYYGIYSMDIVGFHYLPDGVLDYGGKEITPDIRLSADGKEDITLLLDNAEKITVIVESSYYEGRVGITSYSPGDTPIKGIFTFGE</sequence>
<gene>
    <name evidence="2" type="ORF">M124_1016</name>
</gene>